<reference evidence="1" key="1">
    <citation type="submission" date="2019-11" db="EMBL/GenBank/DDBJ databases">
        <title>Nori genome reveals adaptations in red seaweeds to the harsh intertidal environment.</title>
        <authorList>
            <person name="Wang D."/>
            <person name="Mao Y."/>
        </authorList>
    </citation>
    <scope>NUCLEOTIDE SEQUENCE</scope>
    <source>
        <tissue evidence="1">Gametophyte</tissue>
    </source>
</reference>
<evidence type="ECO:0000313" key="2">
    <source>
        <dbReference type="Proteomes" id="UP000798662"/>
    </source>
</evidence>
<proteinExistence type="predicted"/>
<accession>A0ACC3BKE4</accession>
<protein>
    <submittedName>
        <fullName evidence="1">Uncharacterized protein</fullName>
    </submittedName>
</protein>
<gene>
    <name evidence="1" type="ORF">I4F81_000701</name>
</gene>
<dbReference type="EMBL" id="CM020618">
    <property type="protein sequence ID" value="KAK1858088.1"/>
    <property type="molecule type" value="Genomic_DNA"/>
</dbReference>
<dbReference type="Proteomes" id="UP000798662">
    <property type="component" value="Chromosome 1"/>
</dbReference>
<sequence>MVWGGICEHRRTPLVLVEGSMNAAIYTEMLVTTVYPEILRLFGSTQAMLYQGDMAPPHTAIVSRKVREQLGLWCLQWIPQSPDANCIENAWEYLERRVRANSPPPKNKVELFKALNDAWESIPQFYFASLVRSMPRRTTAMVEGRGFPTKY</sequence>
<comment type="caution">
    <text evidence="1">The sequence shown here is derived from an EMBL/GenBank/DDBJ whole genome shotgun (WGS) entry which is preliminary data.</text>
</comment>
<evidence type="ECO:0000313" key="1">
    <source>
        <dbReference type="EMBL" id="KAK1858088.1"/>
    </source>
</evidence>
<name>A0ACC3BKE4_PYRYE</name>
<keyword evidence="2" id="KW-1185">Reference proteome</keyword>
<organism evidence="1 2">
    <name type="scientific">Pyropia yezoensis</name>
    <name type="common">Susabi-nori</name>
    <name type="synonym">Porphyra yezoensis</name>
    <dbReference type="NCBI Taxonomy" id="2788"/>
    <lineage>
        <taxon>Eukaryota</taxon>
        <taxon>Rhodophyta</taxon>
        <taxon>Bangiophyceae</taxon>
        <taxon>Bangiales</taxon>
        <taxon>Bangiaceae</taxon>
        <taxon>Pyropia</taxon>
    </lineage>
</organism>